<dbReference type="PANTHER" id="PTHR47234:SF1">
    <property type="entry name" value="TONB-DEPENDENT RECEPTOR"/>
    <property type="match status" value="1"/>
</dbReference>
<keyword evidence="3 8" id="KW-1134">Transmembrane beta strand</keyword>
<reference evidence="14 15" key="1">
    <citation type="submission" date="2024-05" db="EMBL/GenBank/DDBJ databases">
        <title>Sphingomonas sp. HF-S3 16S ribosomal RNA gene Genome sequencing and assembly.</title>
        <authorList>
            <person name="Lee H."/>
        </authorList>
    </citation>
    <scope>NUCLEOTIDE SEQUENCE [LARGE SCALE GENOMIC DNA]</scope>
    <source>
        <strain evidence="14 15">HF-S3</strain>
    </source>
</reference>
<dbReference type="RefSeq" id="WP_346247463.1">
    <property type="nucleotide sequence ID" value="NZ_JBDIZK010000008.1"/>
</dbReference>
<dbReference type="InterPro" id="IPR036942">
    <property type="entry name" value="Beta-barrel_TonB_sf"/>
</dbReference>
<keyword evidence="4 8" id="KW-0812">Transmembrane</keyword>
<evidence type="ECO:0000313" key="14">
    <source>
        <dbReference type="EMBL" id="MEN3748439.1"/>
    </source>
</evidence>
<feature type="region of interest" description="Disordered" evidence="10">
    <location>
        <begin position="257"/>
        <end position="280"/>
    </location>
</feature>
<evidence type="ECO:0000256" key="5">
    <source>
        <dbReference type="ARBA" id="ARBA00023077"/>
    </source>
</evidence>
<feature type="region of interest" description="Disordered" evidence="10">
    <location>
        <begin position="109"/>
        <end position="130"/>
    </location>
</feature>
<evidence type="ECO:0000256" key="2">
    <source>
        <dbReference type="ARBA" id="ARBA00022448"/>
    </source>
</evidence>
<dbReference type="EMBL" id="JBDIZK010000008">
    <property type="protein sequence ID" value="MEN3748439.1"/>
    <property type="molecule type" value="Genomic_DNA"/>
</dbReference>
<comment type="similarity">
    <text evidence="8 9">Belongs to the TonB-dependent receptor family.</text>
</comment>
<feature type="chain" id="PRO_5045177554" evidence="11">
    <location>
        <begin position="30"/>
        <end position="1043"/>
    </location>
</feature>
<dbReference type="InterPro" id="IPR012910">
    <property type="entry name" value="Plug_dom"/>
</dbReference>
<dbReference type="InterPro" id="IPR039426">
    <property type="entry name" value="TonB-dep_rcpt-like"/>
</dbReference>
<feature type="domain" description="TonB-dependent receptor plug" evidence="13">
    <location>
        <begin position="78"/>
        <end position="195"/>
    </location>
</feature>
<evidence type="ECO:0000259" key="12">
    <source>
        <dbReference type="Pfam" id="PF00593"/>
    </source>
</evidence>
<evidence type="ECO:0000256" key="3">
    <source>
        <dbReference type="ARBA" id="ARBA00022452"/>
    </source>
</evidence>
<evidence type="ECO:0000256" key="9">
    <source>
        <dbReference type="RuleBase" id="RU003357"/>
    </source>
</evidence>
<feature type="signal peptide" evidence="11">
    <location>
        <begin position="1"/>
        <end position="29"/>
    </location>
</feature>
<keyword evidence="11" id="KW-0732">Signal</keyword>
<keyword evidence="14" id="KW-0675">Receptor</keyword>
<dbReference type="Proteomes" id="UP001427805">
    <property type="component" value="Unassembled WGS sequence"/>
</dbReference>
<keyword evidence="15" id="KW-1185">Reference proteome</keyword>
<name>A0ABV0BA68_9SPHN</name>
<keyword evidence="6 8" id="KW-0472">Membrane</keyword>
<evidence type="ECO:0000256" key="7">
    <source>
        <dbReference type="ARBA" id="ARBA00023237"/>
    </source>
</evidence>
<organism evidence="14 15">
    <name type="scientific">Sphingomonas rustica</name>
    <dbReference type="NCBI Taxonomy" id="3103142"/>
    <lineage>
        <taxon>Bacteria</taxon>
        <taxon>Pseudomonadati</taxon>
        <taxon>Pseudomonadota</taxon>
        <taxon>Alphaproteobacteria</taxon>
        <taxon>Sphingomonadales</taxon>
        <taxon>Sphingomonadaceae</taxon>
        <taxon>Sphingomonas</taxon>
    </lineage>
</organism>
<protein>
    <submittedName>
        <fullName evidence="14">TonB-dependent receptor</fullName>
    </submittedName>
</protein>
<dbReference type="Gene3D" id="2.40.170.20">
    <property type="entry name" value="TonB-dependent receptor, beta-barrel domain"/>
    <property type="match status" value="1"/>
</dbReference>
<dbReference type="InterPro" id="IPR000531">
    <property type="entry name" value="Beta-barrel_TonB"/>
</dbReference>
<evidence type="ECO:0000313" key="15">
    <source>
        <dbReference type="Proteomes" id="UP001427805"/>
    </source>
</evidence>
<evidence type="ECO:0000256" key="8">
    <source>
        <dbReference type="PROSITE-ProRule" id="PRU01360"/>
    </source>
</evidence>
<accession>A0ABV0BA68</accession>
<feature type="domain" description="TonB-dependent receptor-like beta-barrel" evidence="12">
    <location>
        <begin position="417"/>
        <end position="1005"/>
    </location>
</feature>
<evidence type="ECO:0000256" key="6">
    <source>
        <dbReference type="ARBA" id="ARBA00023136"/>
    </source>
</evidence>
<comment type="subcellular location">
    <subcellularLocation>
        <location evidence="1 8">Cell outer membrane</location>
        <topology evidence="1 8">Multi-pass membrane protein</topology>
    </subcellularLocation>
</comment>
<dbReference type="PANTHER" id="PTHR47234">
    <property type="match status" value="1"/>
</dbReference>
<evidence type="ECO:0000259" key="13">
    <source>
        <dbReference type="Pfam" id="PF07715"/>
    </source>
</evidence>
<feature type="compositionally biased region" description="Low complexity" evidence="10">
    <location>
        <begin position="109"/>
        <end position="126"/>
    </location>
</feature>
<evidence type="ECO:0000256" key="4">
    <source>
        <dbReference type="ARBA" id="ARBA00022692"/>
    </source>
</evidence>
<gene>
    <name evidence="14" type="ORF">TPR58_14785</name>
</gene>
<comment type="caution">
    <text evidence="14">The sequence shown here is derived from an EMBL/GenBank/DDBJ whole genome shotgun (WGS) entry which is preliminary data.</text>
</comment>
<evidence type="ECO:0000256" key="11">
    <source>
        <dbReference type="SAM" id="SignalP"/>
    </source>
</evidence>
<keyword evidence="5 9" id="KW-0798">TonB box</keyword>
<sequence length="1043" mass="111577">MRGFARDVRGRASMAVIATTLLMSGQALAQEAPTETAPQDETVAAPVEQARDAEPVAGEEIVVTGSNISGVKPIGSQAISVSRDDILSSGRNSVADVLRTLPQVQNVSGSFDGASAGPSGSAQSGGNPTRGTAINIRGVGQGGTLTLVNGHRVTPSGTAGAFTEANQVPIAAVERIEVVLDGASAVYGSDAIAGVINYVLRKNFNGVELSGRYTAGAYGNDEWALSGVAGTHWTVAGGAGNVIATFEYSRRNPYLRGRNPRLREDQRPYGGNDNRLTTGGTATVPLNGNIVIPTTDPANPFGAGLVNPDFILGGANTYYALPANPDGRILTLADLREVRSGSCVGAATTTCTTYPNVAERGFYDDYLSRQTRKQASILINQEVGSLSLYNEFFWTRTDQFTRTFAGGNAATNPTLNINPDSQYYAPLAGLPDLLRFNTTNFTFGPQPIQVQYNLVDRMPADLRIGNENFDESFNNTFGARLPLFSDLTAEAYYNFGQNKTCGICYLGTYISFEQNNLAGLAAVSAIQQLVNLPSSNPLALNPLSTAPFTQGQLDFILGNNQQYAQNWSHDIVAKVDGTLIDWAPGRWKFAVGGEYYYGIQKLQNAGNRPPDPGSVSTPDANARTTRRQYAAFGELYMPLVNQDMDVPLVRDLTASAALRYDDYSDFGNTTNGKVSATWEVTEGFKIRGSWGTSFRAPGLPELNSGAFSFALGGNITPTPEIAALLDGTRQPNGSLNVINIIGSNKNLRPETGTNWQFGADFTPTFAPGLRISGTYYNLNYANKLGTAGVPFTINTFVPGALATVDLYNRYSAYIIPLNNVRTATGCTSIDPRAQEFSGFLYSAIAGFNPRDLCNADLIIDGRSISAAKTVQEGIDVSVNYSRMTDIGAFSFNVSVNHILRNAEATVAGAPLVKRLDTVGDPISWRGRGSVTYNNGPFTATMFGNYVGSYVNDLPITLSGNASPMPQSRVPSWTTFDLSLSFSYPRGEERWSFMRGVRLGLTVNNLFGSEPPIVLSTASGNSSIDLFAHNAFGRAMQLSVTKAF</sequence>
<dbReference type="InterPro" id="IPR037066">
    <property type="entry name" value="Plug_dom_sf"/>
</dbReference>
<dbReference type="SUPFAM" id="SSF56935">
    <property type="entry name" value="Porins"/>
    <property type="match status" value="1"/>
</dbReference>
<dbReference type="Pfam" id="PF07715">
    <property type="entry name" value="Plug"/>
    <property type="match status" value="1"/>
</dbReference>
<proteinExistence type="inferred from homology"/>
<keyword evidence="7 8" id="KW-0998">Cell outer membrane</keyword>
<keyword evidence="2 8" id="KW-0813">Transport</keyword>
<dbReference type="Pfam" id="PF00593">
    <property type="entry name" value="TonB_dep_Rec_b-barrel"/>
    <property type="match status" value="1"/>
</dbReference>
<evidence type="ECO:0000256" key="10">
    <source>
        <dbReference type="SAM" id="MobiDB-lite"/>
    </source>
</evidence>
<dbReference type="PROSITE" id="PS52016">
    <property type="entry name" value="TONB_DEPENDENT_REC_3"/>
    <property type="match status" value="1"/>
</dbReference>
<evidence type="ECO:0000256" key="1">
    <source>
        <dbReference type="ARBA" id="ARBA00004571"/>
    </source>
</evidence>
<dbReference type="Gene3D" id="2.170.130.10">
    <property type="entry name" value="TonB-dependent receptor, plug domain"/>
    <property type="match status" value="1"/>
</dbReference>